<dbReference type="CDD" id="cd02434">
    <property type="entry name" value="Nodulin-21_like_3"/>
    <property type="match status" value="1"/>
</dbReference>
<dbReference type="GO" id="GO:0012505">
    <property type="term" value="C:endomembrane system"/>
    <property type="evidence" value="ECO:0007669"/>
    <property type="project" value="UniProtKB-SubCell"/>
</dbReference>
<evidence type="ECO:0000313" key="9">
    <source>
        <dbReference type="Proteomes" id="UP000023152"/>
    </source>
</evidence>
<evidence type="ECO:0008006" key="10">
    <source>
        <dbReference type="Google" id="ProtNLM"/>
    </source>
</evidence>
<proteinExistence type="inferred from homology"/>
<evidence type="ECO:0000256" key="6">
    <source>
        <dbReference type="SAM" id="MobiDB-lite"/>
    </source>
</evidence>
<evidence type="ECO:0000256" key="4">
    <source>
        <dbReference type="ARBA" id="ARBA00022989"/>
    </source>
</evidence>
<comment type="similarity">
    <text evidence="2">Belongs to the CCC1 family.</text>
</comment>
<feature type="transmembrane region" description="Helical" evidence="7">
    <location>
        <begin position="329"/>
        <end position="348"/>
    </location>
</feature>
<dbReference type="Proteomes" id="UP000023152">
    <property type="component" value="Unassembled WGS sequence"/>
</dbReference>
<dbReference type="PANTHER" id="PTHR31851">
    <property type="entry name" value="FE(2+)/MN(2+) TRANSPORTER PCL1"/>
    <property type="match status" value="1"/>
</dbReference>
<sequence length="472" mass="52640">MSTEQTLISEDAQLQSKEELDREIKKAWHSGDMERSKELHQKKEELRQQQKLDTQLLSTEVSTEKEIVDSPTNKDGSVAVSLVEHHKKDHSSDDDDSRGNAQQKQKGETVGLTRVFEMSPEKHKGLGEFVKSIIYGGLDGIVTTFAIVSAVHGANLKPEVVLVLGFANLIADGFAMGIGDYLSESAEFDFAKSERNREKWEFENFKEGEISEMVEIYEKKGVKKEDAELILRTMAKYPDFFIDHMLIEELNIQPVEEGESAVKNGLVTMASFLCFGCIPLLTYVVTAPIHFTGKSYDPTFLISCILTGWTLAVLGGIKGKITESSVWKSSLFVLFNGIAAAGASYLVGLGLGQLTNVTFLLIAFFFTHFPFYCLSPSTRSSFVIPNNKKFQTVVYFFLSNLANHSICLYFLASHSLVLNCHKSIIENILNNVSDIIPPSAQFALLLLAKRSRCCNNSTVSNTEDRSILYMFL</sequence>
<comment type="subcellular location">
    <subcellularLocation>
        <location evidence="1">Endomembrane system</location>
        <topology evidence="1">Multi-pass membrane protein</topology>
    </subcellularLocation>
</comment>
<feature type="region of interest" description="Disordered" evidence="6">
    <location>
        <begin position="1"/>
        <end position="109"/>
    </location>
</feature>
<keyword evidence="9" id="KW-1185">Reference proteome</keyword>
<gene>
    <name evidence="8" type="ORF">RFI_03318</name>
</gene>
<keyword evidence="3 7" id="KW-0812">Transmembrane</keyword>
<evidence type="ECO:0000256" key="5">
    <source>
        <dbReference type="ARBA" id="ARBA00023136"/>
    </source>
</evidence>
<keyword evidence="4 7" id="KW-1133">Transmembrane helix</keyword>
<accession>X6P6R8</accession>
<evidence type="ECO:0000313" key="8">
    <source>
        <dbReference type="EMBL" id="ETO33784.1"/>
    </source>
</evidence>
<feature type="transmembrane region" description="Helical" evidence="7">
    <location>
        <begin position="266"/>
        <end position="286"/>
    </location>
</feature>
<dbReference type="OrthoDB" id="73465at2759"/>
<name>X6P6R8_RETFI</name>
<comment type="caution">
    <text evidence="8">The sequence shown here is derived from an EMBL/GenBank/DDBJ whole genome shotgun (WGS) entry which is preliminary data.</text>
</comment>
<evidence type="ECO:0000256" key="1">
    <source>
        <dbReference type="ARBA" id="ARBA00004127"/>
    </source>
</evidence>
<dbReference type="AlphaFoldDB" id="X6P6R8"/>
<feature type="transmembrane region" description="Helical" evidence="7">
    <location>
        <begin position="393"/>
        <end position="412"/>
    </location>
</feature>
<dbReference type="Pfam" id="PF01988">
    <property type="entry name" value="VIT1"/>
    <property type="match status" value="1"/>
</dbReference>
<evidence type="ECO:0000256" key="7">
    <source>
        <dbReference type="SAM" id="Phobius"/>
    </source>
</evidence>
<protein>
    <recommendedName>
        <fullName evidence="10">Integral membrane protein</fullName>
    </recommendedName>
</protein>
<organism evidence="8 9">
    <name type="scientific">Reticulomyxa filosa</name>
    <dbReference type="NCBI Taxonomy" id="46433"/>
    <lineage>
        <taxon>Eukaryota</taxon>
        <taxon>Sar</taxon>
        <taxon>Rhizaria</taxon>
        <taxon>Retaria</taxon>
        <taxon>Foraminifera</taxon>
        <taxon>Monothalamids</taxon>
        <taxon>Reticulomyxidae</taxon>
        <taxon>Reticulomyxa</taxon>
    </lineage>
</organism>
<feature type="transmembrane region" description="Helical" evidence="7">
    <location>
        <begin position="354"/>
        <end position="372"/>
    </location>
</feature>
<keyword evidence="5 7" id="KW-0472">Membrane</keyword>
<feature type="compositionally biased region" description="Polar residues" evidence="6">
    <location>
        <begin position="1"/>
        <end position="15"/>
    </location>
</feature>
<evidence type="ECO:0000256" key="3">
    <source>
        <dbReference type="ARBA" id="ARBA00022692"/>
    </source>
</evidence>
<dbReference type="InterPro" id="IPR008217">
    <property type="entry name" value="Ccc1_fam"/>
</dbReference>
<dbReference type="GO" id="GO:0030026">
    <property type="term" value="P:intracellular manganese ion homeostasis"/>
    <property type="evidence" value="ECO:0007669"/>
    <property type="project" value="InterPro"/>
</dbReference>
<reference evidence="8 9" key="1">
    <citation type="journal article" date="2013" name="Curr. Biol.">
        <title>The Genome of the Foraminiferan Reticulomyxa filosa.</title>
        <authorList>
            <person name="Glockner G."/>
            <person name="Hulsmann N."/>
            <person name="Schleicher M."/>
            <person name="Noegel A.A."/>
            <person name="Eichinger L."/>
            <person name="Gallinger C."/>
            <person name="Pawlowski J."/>
            <person name="Sierra R."/>
            <person name="Euteneuer U."/>
            <person name="Pillet L."/>
            <person name="Moustafa A."/>
            <person name="Platzer M."/>
            <person name="Groth M."/>
            <person name="Szafranski K."/>
            <person name="Schliwa M."/>
        </authorList>
    </citation>
    <scope>NUCLEOTIDE SEQUENCE [LARGE SCALE GENOMIC DNA]</scope>
</reference>
<dbReference type="GO" id="GO:0005384">
    <property type="term" value="F:manganese ion transmembrane transporter activity"/>
    <property type="evidence" value="ECO:0007669"/>
    <property type="project" value="InterPro"/>
</dbReference>
<feature type="compositionally biased region" description="Basic and acidic residues" evidence="6">
    <location>
        <begin position="16"/>
        <end position="50"/>
    </location>
</feature>
<evidence type="ECO:0000256" key="2">
    <source>
        <dbReference type="ARBA" id="ARBA00007049"/>
    </source>
</evidence>
<feature type="transmembrane region" description="Helical" evidence="7">
    <location>
        <begin position="298"/>
        <end position="317"/>
    </location>
</feature>
<dbReference type="EMBL" id="ASPP01003139">
    <property type="protein sequence ID" value="ETO33784.1"/>
    <property type="molecule type" value="Genomic_DNA"/>
</dbReference>